<dbReference type="Gene3D" id="1.10.10.10">
    <property type="entry name" value="Winged helix-like DNA-binding domain superfamily/Winged helix DNA-binding domain"/>
    <property type="match status" value="1"/>
</dbReference>
<proteinExistence type="inferred from homology"/>
<dbReference type="Gene3D" id="3.30.1490.190">
    <property type="match status" value="1"/>
</dbReference>
<dbReference type="GO" id="GO:0008270">
    <property type="term" value="F:zinc ion binding"/>
    <property type="evidence" value="ECO:0007669"/>
    <property type="project" value="TreeGrafter"/>
</dbReference>
<dbReference type="Pfam" id="PF01475">
    <property type="entry name" value="FUR"/>
    <property type="match status" value="1"/>
</dbReference>
<dbReference type="GO" id="GO:1900376">
    <property type="term" value="P:regulation of secondary metabolite biosynthetic process"/>
    <property type="evidence" value="ECO:0007669"/>
    <property type="project" value="TreeGrafter"/>
</dbReference>
<organism evidence="11">
    <name type="scientific">freshwater metagenome</name>
    <dbReference type="NCBI Taxonomy" id="449393"/>
    <lineage>
        <taxon>unclassified sequences</taxon>
        <taxon>metagenomes</taxon>
        <taxon>ecological metagenomes</taxon>
    </lineage>
</organism>
<dbReference type="CDD" id="cd07153">
    <property type="entry name" value="Fur_like"/>
    <property type="match status" value="1"/>
</dbReference>
<comment type="subcellular location">
    <subcellularLocation>
        <location evidence="1">Cytoplasm</location>
    </subcellularLocation>
</comment>
<keyword evidence="4" id="KW-0963">Cytoplasm</keyword>
<dbReference type="PANTHER" id="PTHR33202:SF2">
    <property type="entry name" value="FERRIC UPTAKE REGULATION PROTEIN"/>
    <property type="match status" value="1"/>
</dbReference>
<dbReference type="GO" id="GO:0003700">
    <property type="term" value="F:DNA-binding transcription factor activity"/>
    <property type="evidence" value="ECO:0007669"/>
    <property type="project" value="InterPro"/>
</dbReference>
<keyword evidence="9" id="KW-0238">DNA-binding</keyword>
<evidence type="ECO:0000256" key="7">
    <source>
        <dbReference type="ARBA" id="ARBA00022833"/>
    </source>
</evidence>
<dbReference type="InterPro" id="IPR002481">
    <property type="entry name" value="FUR"/>
</dbReference>
<evidence type="ECO:0000256" key="2">
    <source>
        <dbReference type="ARBA" id="ARBA00007957"/>
    </source>
</evidence>
<dbReference type="EMBL" id="CAEZWR010000063">
    <property type="protein sequence ID" value="CAB4663045.1"/>
    <property type="molecule type" value="Genomic_DNA"/>
</dbReference>
<dbReference type="GO" id="GO:0000976">
    <property type="term" value="F:transcription cis-regulatory region binding"/>
    <property type="evidence" value="ECO:0007669"/>
    <property type="project" value="TreeGrafter"/>
</dbReference>
<keyword evidence="7" id="KW-0862">Zinc</keyword>
<dbReference type="GO" id="GO:0005829">
    <property type="term" value="C:cytosol"/>
    <property type="evidence" value="ECO:0007669"/>
    <property type="project" value="TreeGrafter"/>
</dbReference>
<keyword evidence="5" id="KW-0678">Repressor</keyword>
<evidence type="ECO:0000256" key="9">
    <source>
        <dbReference type="ARBA" id="ARBA00023125"/>
    </source>
</evidence>
<sequence length="129" mass="14165">MSIPQRQTKQRTAVADLLSEVDDFRSAQQIHDDLRKRGESIGLTTVYRALQSLATAGEVDSIASDDGETVYRKCSSMHHHHLVCRQCGKTVEITGPTVEQWADGVASTHGFTEVSHTMELFGLCAQCSS</sequence>
<keyword evidence="10" id="KW-0804">Transcription</keyword>
<dbReference type="PANTHER" id="PTHR33202">
    <property type="entry name" value="ZINC UPTAKE REGULATION PROTEIN"/>
    <property type="match status" value="1"/>
</dbReference>
<reference evidence="11" key="1">
    <citation type="submission" date="2020-05" db="EMBL/GenBank/DDBJ databases">
        <authorList>
            <person name="Chiriac C."/>
            <person name="Salcher M."/>
            <person name="Ghai R."/>
            <person name="Kavagutti S V."/>
        </authorList>
    </citation>
    <scope>NUCLEOTIDE SEQUENCE</scope>
</reference>
<dbReference type="AlphaFoldDB" id="A0A6J6LRE2"/>
<protein>
    <submittedName>
        <fullName evidence="11">Unannotated protein</fullName>
    </submittedName>
</protein>
<dbReference type="InterPro" id="IPR036390">
    <property type="entry name" value="WH_DNA-bd_sf"/>
</dbReference>
<name>A0A6J6LRE2_9ZZZZ</name>
<keyword evidence="6" id="KW-0479">Metal-binding</keyword>
<evidence type="ECO:0000256" key="6">
    <source>
        <dbReference type="ARBA" id="ARBA00022723"/>
    </source>
</evidence>
<dbReference type="InterPro" id="IPR043135">
    <property type="entry name" value="Fur_C"/>
</dbReference>
<evidence type="ECO:0000256" key="4">
    <source>
        <dbReference type="ARBA" id="ARBA00022490"/>
    </source>
</evidence>
<dbReference type="FunFam" id="1.10.10.10:FF:000459">
    <property type="entry name" value="Ferric uptake regulation protein"/>
    <property type="match status" value="1"/>
</dbReference>
<comment type="subunit">
    <text evidence="3">Homodimer.</text>
</comment>
<evidence type="ECO:0000256" key="1">
    <source>
        <dbReference type="ARBA" id="ARBA00004496"/>
    </source>
</evidence>
<gene>
    <name evidence="11" type="ORF">UFOPK2282_00672</name>
</gene>
<dbReference type="SUPFAM" id="SSF46785">
    <property type="entry name" value="Winged helix' DNA-binding domain"/>
    <property type="match status" value="1"/>
</dbReference>
<evidence type="ECO:0000256" key="10">
    <source>
        <dbReference type="ARBA" id="ARBA00023163"/>
    </source>
</evidence>
<accession>A0A6J6LRE2</accession>
<evidence type="ECO:0000256" key="8">
    <source>
        <dbReference type="ARBA" id="ARBA00023015"/>
    </source>
</evidence>
<evidence type="ECO:0000256" key="5">
    <source>
        <dbReference type="ARBA" id="ARBA00022491"/>
    </source>
</evidence>
<evidence type="ECO:0000313" key="11">
    <source>
        <dbReference type="EMBL" id="CAB4663045.1"/>
    </source>
</evidence>
<dbReference type="GO" id="GO:0045892">
    <property type="term" value="P:negative regulation of DNA-templated transcription"/>
    <property type="evidence" value="ECO:0007669"/>
    <property type="project" value="TreeGrafter"/>
</dbReference>
<comment type="similarity">
    <text evidence="2">Belongs to the Fur family.</text>
</comment>
<dbReference type="InterPro" id="IPR036388">
    <property type="entry name" value="WH-like_DNA-bd_sf"/>
</dbReference>
<evidence type="ECO:0000256" key="3">
    <source>
        <dbReference type="ARBA" id="ARBA00011738"/>
    </source>
</evidence>
<keyword evidence="8" id="KW-0805">Transcription regulation</keyword>